<accession>A0A072UST1</accession>
<dbReference type="EMBL" id="CM001220">
    <property type="protein sequence ID" value="KEH32376.1"/>
    <property type="molecule type" value="Genomic_DNA"/>
</dbReference>
<sequence>MACLKSTASQYAGSASTSNSPYNAFMSPGSSIPQVLTTNTLNSLRQKMAESNHEMETISMVKGWCPSSRHGRPSDSKSTYKDNYIYLSPKALAGLEPRFSRIQDLSFYH</sequence>
<keyword evidence="3" id="KW-1185">Reference proteome</keyword>
<evidence type="ECO:0000313" key="3">
    <source>
        <dbReference type="Proteomes" id="UP000002051"/>
    </source>
</evidence>
<name>A0A072UST1_MEDTR</name>
<reference evidence="1 3" key="2">
    <citation type="journal article" date="2014" name="BMC Genomics">
        <title>An improved genome release (version Mt4.0) for the model legume Medicago truncatula.</title>
        <authorList>
            <person name="Tang H."/>
            <person name="Krishnakumar V."/>
            <person name="Bidwell S."/>
            <person name="Rosen B."/>
            <person name="Chan A."/>
            <person name="Zhou S."/>
            <person name="Gentzbittel L."/>
            <person name="Childs K.L."/>
            <person name="Yandell M."/>
            <person name="Gundlach H."/>
            <person name="Mayer K.F."/>
            <person name="Schwartz D.C."/>
            <person name="Town C.D."/>
        </authorList>
    </citation>
    <scope>GENOME REANNOTATION</scope>
    <source>
        <strain evidence="1">A17</strain>
        <strain evidence="2 3">cv. Jemalong A17</strain>
    </source>
</reference>
<dbReference type="HOGENOM" id="CLU_2187844_0_0_1"/>
<gene>
    <name evidence="1" type="ordered locus">MTR_4g123150</name>
</gene>
<dbReference type="AlphaFoldDB" id="A0A072UST1"/>
<dbReference type="eggNOG" id="ENOG502QSNA">
    <property type="taxonomic scope" value="Eukaryota"/>
</dbReference>
<dbReference type="PaxDb" id="3880-AES92035"/>
<organism evidence="1 3">
    <name type="scientific">Medicago truncatula</name>
    <name type="common">Barrel medic</name>
    <name type="synonym">Medicago tribuloides</name>
    <dbReference type="NCBI Taxonomy" id="3880"/>
    <lineage>
        <taxon>Eukaryota</taxon>
        <taxon>Viridiplantae</taxon>
        <taxon>Streptophyta</taxon>
        <taxon>Embryophyta</taxon>
        <taxon>Tracheophyta</taxon>
        <taxon>Spermatophyta</taxon>
        <taxon>Magnoliopsida</taxon>
        <taxon>eudicotyledons</taxon>
        <taxon>Gunneridae</taxon>
        <taxon>Pentapetalae</taxon>
        <taxon>rosids</taxon>
        <taxon>fabids</taxon>
        <taxon>Fabales</taxon>
        <taxon>Fabaceae</taxon>
        <taxon>Papilionoideae</taxon>
        <taxon>50 kb inversion clade</taxon>
        <taxon>NPAAA clade</taxon>
        <taxon>Hologalegina</taxon>
        <taxon>IRL clade</taxon>
        <taxon>Trifolieae</taxon>
        <taxon>Medicago</taxon>
    </lineage>
</organism>
<reference evidence="1 3" key="1">
    <citation type="journal article" date="2011" name="Nature">
        <title>The Medicago genome provides insight into the evolution of rhizobial symbioses.</title>
        <authorList>
            <person name="Young N.D."/>
            <person name="Debelle F."/>
            <person name="Oldroyd G.E."/>
            <person name="Geurts R."/>
            <person name="Cannon S.B."/>
            <person name="Udvardi M.K."/>
            <person name="Benedito V.A."/>
            <person name="Mayer K.F."/>
            <person name="Gouzy J."/>
            <person name="Schoof H."/>
            <person name="Van de Peer Y."/>
            <person name="Proost S."/>
            <person name="Cook D.R."/>
            <person name="Meyers B.C."/>
            <person name="Spannagl M."/>
            <person name="Cheung F."/>
            <person name="De Mita S."/>
            <person name="Krishnakumar V."/>
            <person name="Gundlach H."/>
            <person name="Zhou S."/>
            <person name="Mudge J."/>
            <person name="Bharti A.K."/>
            <person name="Murray J.D."/>
            <person name="Naoumkina M.A."/>
            <person name="Rosen B."/>
            <person name="Silverstein K.A."/>
            <person name="Tang H."/>
            <person name="Rombauts S."/>
            <person name="Zhao P.X."/>
            <person name="Zhou P."/>
            <person name="Barbe V."/>
            <person name="Bardou P."/>
            <person name="Bechner M."/>
            <person name="Bellec A."/>
            <person name="Berger A."/>
            <person name="Berges H."/>
            <person name="Bidwell S."/>
            <person name="Bisseling T."/>
            <person name="Choisne N."/>
            <person name="Couloux A."/>
            <person name="Denny R."/>
            <person name="Deshpande S."/>
            <person name="Dai X."/>
            <person name="Doyle J.J."/>
            <person name="Dudez A.M."/>
            <person name="Farmer A.D."/>
            <person name="Fouteau S."/>
            <person name="Franken C."/>
            <person name="Gibelin C."/>
            <person name="Gish J."/>
            <person name="Goldstein S."/>
            <person name="Gonzalez A.J."/>
            <person name="Green P.J."/>
            <person name="Hallab A."/>
            <person name="Hartog M."/>
            <person name="Hua A."/>
            <person name="Humphray S.J."/>
            <person name="Jeong D.H."/>
            <person name="Jing Y."/>
            <person name="Jocker A."/>
            <person name="Kenton S.M."/>
            <person name="Kim D.J."/>
            <person name="Klee K."/>
            <person name="Lai H."/>
            <person name="Lang C."/>
            <person name="Lin S."/>
            <person name="Macmil S.L."/>
            <person name="Magdelenat G."/>
            <person name="Matthews L."/>
            <person name="McCorrison J."/>
            <person name="Monaghan E.L."/>
            <person name="Mun J.H."/>
            <person name="Najar F.Z."/>
            <person name="Nicholson C."/>
            <person name="Noirot C."/>
            <person name="O'Bleness M."/>
            <person name="Paule C.R."/>
            <person name="Poulain J."/>
            <person name="Prion F."/>
            <person name="Qin B."/>
            <person name="Qu C."/>
            <person name="Retzel E.F."/>
            <person name="Riddle C."/>
            <person name="Sallet E."/>
            <person name="Samain S."/>
            <person name="Samson N."/>
            <person name="Sanders I."/>
            <person name="Saurat O."/>
            <person name="Scarpelli C."/>
            <person name="Schiex T."/>
            <person name="Segurens B."/>
            <person name="Severin A.J."/>
            <person name="Sherrier D.J."/>
            <person name="Shi R."/>
            <person name="Sims S."/>
            <person name="Singer S.R."/>
            <person name="Sinharoy S."/>
            <person name="Sterck L."/>
            <person name="Viollet A."/>
            <person name="Wang B.B."/>
            <person name="Wang K."/>
            <person name="Wang M."/>
            <person name="Wang X."/>
            <person name="Warfsmann J."/>
            <person name="Weissenbach J."/>
            <person name="White D.D."/>
            <person name="White J.D."/>
            <person name="Wiley G.B."/>
            <person name="Wincker P."/>
            <person name="Xing Y."/>
            <person name="Yang L."/>
            <person name="Yao Z."/>
            <person name="Ying F."/>
            <person name="Zhai J."/>
            <person name="Zhou L."/>
            <person name="Zuber A."/>
            <person name="Denarie J."/>
            <person name="Dixon R.A."/>
            <person name="May G.D."/>
            <person name="Schwartz D.C."/>
            <person name="Rogers J."/>
            <person name="Quetier F."/>
            <person name="Town C.D."/>
            <person name="Roe B.A."/>
        </authorList>
    </citation>
    <scope>NUCLEOTIDE SEQUENCE [LARGE SCALE GENOMIC DNA]</scope>
    <source>
        <strain evidence="1">A17</strain>
        <strain evidence="2 3">cv. Jemalong A17</strain>
    </source>
</reference>
<dbReference type="EnsemblPlants" id="KEH32376">
    <property type="protein sequence ID" value="KEH32376"/>
    <property type="gene ID" value="MTR_4g123150"/>
</dbReference>
<evidence type="ECO:0000313" key="1">
    <source>
        <dbReference type="EMBL" id="KEH32376.1"/>
    </source>
</evidence>
<reference evidence="2" key="3">
    <citation type="submission" date="2015-04" db="UniProtKB">
        <authorList>
            <consortium name="EnsemblPlants"/>
        </authorList>
    </citation>
    <scope>IDENTIFICATION</scope>
    <source>
        <strain evidence="2">cv. Jemalong A17</strain>
    </source>
</reference>
<evidence type="ECO:0000313" key="2">
    <source>
        <dbReference type="EnsemblPlants" id="KEH32376"/>
    </source>
</evidence>
<protein>
    <submittedName>
        <fullName evidence="1 2">Uncharacterized protein</fullName>
    </submittedName>
</protein>
<proteinExistence type="predicted"/>
<dbReference type="Proteomes" id="UP000002051">
    <property type="component" value="Chromosome 4"/>
</dbReference>